<evidence type="ECO:0008006" key="5">
    <source>
        <dbReference type="Google" id="ProtNLM"/>
    </source>
</evidence>
<sequence length="164" mass="16715">MGAWIDAQNSAMRSGNDQFMLALTGLGGLYALISAIAAAPMGISQRARELALARLGGLTRAQATRIGIAESVVAAAIGIGLGTMVAAVQMLSAIRALGLSSAQTIGAVPWALWGGIVLLALACLAPGRRRWPVESRPGPGRSPWPPPGSEGSQPDPPMSTSYAS</sequence>
<gene>
    <name evidence="3" type="ORF">GCM10009811_03950</name>
</gene>
<feature type="transmembrane region" description="Helical" evidence="2">
    <location>
        <begin position="107"/>
        <end position="127"/>
    </location>
</feature>
<evidence type="ECO:0000256" key="2">
    <source>
        <dbReference type="SAM" id="Phobius"/>
    </source>
</evidence>
<evidence type="ECO:0000256" key="1">
    <source>
        <dbReference type="SAM" id="MobiDB-lite"/>
    </source>
</evidence>
<keyword evidence="2" id="KW-0812">Transmembrane</keyword>
<dbReference type="EMBL" id="BAAAPO010000006">
    <property type="protein sequence ID" value="GAA1781736.1"/>
    <property type="molecule type" value="Genomic_DNA"/>
</dbReference>
<protein>
    <recommendedName>
        <fullName evidence="5">ABC3 transporter permease protein domain-containing protein</fullName>
    </recommendedName>
</protein>
<keyword evidence="2" id="KW-0472">Membrane</keyword>
<name>A0ABN2LB61_9MICO</name>
<feature type="transmembrane region" description="Helical" evidence="2">
    <location>
        <begin position="20"/>
        <end position="43"/>
    </location>
</feature>
<reference evidence="3 4" key="1">
    <citation type="journal article" date="2019" name="Int. J. Syst. Evol. Microbiol.">
        <title>The Global Catalogue of Microorganisms (GCM) 10K type strain sequencing project: providing services to taxonomists for standard genome sequencing and annotation.</title>
        <authorList>
            <consortium name="The Broad Institute Genomics Platform"/>
            <consortium name="The Broad Institute Genome Sequencing Center for Infectious Disease"/>
            <person name="Wu L."/>
            <person name="Ma J."/>
        </authorList>
    </citation>
    <scope>NUCLEOTIDE SEQUENCE [LARGE SCALE GENOMIC DNA]</scope>
    <source>
        <strain evidence="3 4">JCM 15592</strain>
    </source>
</reference>
<feature type="region of interest" description="Disordered" evidence="1">
    <location>
        <begin position="131"/>
        <end position="164"/>
    </location>
</feature>
<accession>A0ABN2LB61</accession>
<dbReference type="Proteomes" id="UP001499938">
    <property type="component" value="Unassembled WGS sequence"/>
</dbReference>
<evidence type="ECO:0000313" key="3">
    <source>
        <dbReference type="EMBL" id="GAA1781736.1"/>
    </source>
</evidence>
<proteinExistence type="predicted"/>
<feature type="transmembrane region" description="Helical" evidence="2">
    <location>
        <begin position="64"/>
        <end position="87"/>
    </location>
</feature>
<keyword evidence="4" id="KW-1185">Reference proteome</keyword>
<keyword evidence="2" id="KW-1133">Transmembrane helix</keyword>
<comment type="caution">
    <text evidence="3">The sequence shown here is derived from an EMBL/GenBank/DDBJ whole genome shotgun (WGS) entry which is preliminary data.</text>
</comment>
<organism evidence="3 4">
    <name type="scientific">Nostocoides veronense</name>
    <dbReference type="NCBI Taxonomy" id="330836"/>
    <lineage>
        <taxon>Bacteria</taxon>
        <taxon>Bacillati</taxon>
        <taxon>Actinomycetota</taxon>
        <taxon>Actinomycetes</taxon>
        <taxon>Micrococcales</taxon>
        <taxon>Intrasporangiaceae</taxon>
        <taxon>Nostocoides</taxon>
    </lineage>
</organism>
<evidence type="ECO:0000313" key="4">
    <source>
        <dbReference type="Proteomes" id="UP001499938"/>
    </source>
</evidence>